<dbReference type="InterPro" id="IPR009609">
    <property type="entry name" value="Phosphonate_metab_PhnG"/>
</dbReference>
<dbReference type="GO" id="GO:0016829">
    <property type="term" value="F:lyase activity"/>
    <property type="evidence" value="ECO:0007669"/>
    <property type="project" value="UniProtKB-KW"/>
</dbReference>
<keyword evidence="2" id="KW-1185">Reference proteome</keyword>
<organism evidence="1 2">
    <name type="scientific">Roseovarius ramblicola</name>
    <dbReference type="NCBI Taxonomy" id="2022336"/>
    <lineage>
        <taxon>Bacteria</taxon>
        <taxon>Pseudomonadati</taxon>
        <taxon>Pseudomonadota</taxon>
        <taxon>Alphaproteobacteria</taxon>
        <taxon>Rhodobacterales</taxon>
        <taxon>Roseobacteraceae</taxon>
        <taxon>Roseovarius</taxon>
    </lineage>
</organism>
<dbReference type="NCBIfam" id="TIGR03293">
    <property type="entry name" value="PhnG_redo"/>
    <property type="match status" value="1"/>
</dbReference>
<protein>
    <submittedName>
        <fullName evidence="1">Phosphonate C-P lyase system protein PhnG</fullName>
    </submittedName>
</protein>
<name>A0ABV5I456_9RHOB</name>
<dbReference type="EMBL" id="JBHMEC010000030">
    <property type="protein sequence ID" value="MFB9151473.1"/>
    <property type="molecule type" value="Genomic_DNA"/>
</dbReference>
<proteinExistence type="predicted"/>
<dbReference type="Proteomes" id="UP001589670">
    <property type="component" value="Unassembled WGS sequence"/>
</dbReference>
<dbReference type="Pfam" id="PF06754">
    <property type="entry name" value="PhnG"/>
    <property type="match status" value="1"/>
</dbReference>
<evidence type="ECO:0000313" key="2">
    <source>
        <dbReference type="Proteomes" id="UP001589670"/>
    </source>
</evidence>
<comment type="caution">
    <text evidence="1">The sequence shown here is derived from an EMBL/GenBank/DDBJ whole genome shotgun (WGS) entry which is preliminary data.</text>
</comment>
<keyword evidence="1" id="KW-0456">Lyase</keyword>
<gene>
    <name evidence="1" type="primary">phnG</name>
    <name evidence="1" type="ORF">ACFFU4_17100</name>
</gene>
<sequence>MGENSERKAWMGLLARAPAADLDRLWRAVGPMPEHEWLRAPEVGAVMVRGRAGAEGAAFNLGEMVVTRCAVRLADGRVGHGHVQGRGKDHAEQAALIDALMQGDEAARLRGAVLDPLARAEAARRADRAGKAAATRVDFFTLVRGED</sequence>
<dbReference type="RefSeq" id="WP_377071073.1">
    <property type="nucleotide sequence ID" value="NZ_JBHMEC010000030.1"/>
</dbReference>
<accession>A0ABV5I456</accession>
<evidence type="ECO:0000313" key="1">
    <source>
        <dbReference type="EMBL" id="MFB9151473.1"/>
    </source>
</evidence>
<reference evidence="1 2" key="1">
    <citation type="submission" date="2024-09" db="EMBL/GenBank/DDBJ databases">
        <authorList>
            <person name="Sun Q."/>
            <person name="Mori K."/>
        </authorList>
    </citation>
    <scope>NUCLEOTIDE SEQUENCE [LARGE SCALE GENOMIC DNA]</scope>
    <source>
        <strain evidence="1 2">CECT 9424</strain>
    </source>
</reference>